<evidence type="ECO:0000259" key="5">
    <source>
        <dbReference type="PROSITE" id="PS50850"/>
    </source>
</evidence>
<dbReference type="PANTHER" id="PTHR11360:SF308">
    <property type="entry name" value="BLL3089 PROTEIN"/>
    <property type="match status" value="1"/>
</dbReference>
<feature type="transmembrane region" description="Helical" evidence="4">
    <location>
        <begin position="316"/>
        <end position="338"/>
    </location>
</feature>
<feature type="transmembrane region" description="Helical" evidence="4">
    <location>
        <begin position="292"/>
        <end position="310"/>
    </location>
</feature>
<evidence type="ECO:0000313" key="6">
    <source>
        <dbReference type="EMBL" id="MBR0551520.1"/>
    </source>
</evidence>
<gene>
    <name evidence="6" type="ORF">J7S20_03250</name>
</gene>
<feature type="transmembrane region" description="Helical" evidence="4">
    <location>
        <begin position="379"/>
        <end position="401"/>
    </location>
</feature>
<evidence type="ECO:0000313" key="7">
    <source>
        <dbReference type="Proteomes" id="UP000676996"/>
    </source>
</evidence>
<feature type="transmembrane region" description="Helical" evidence="4">
    <location>
        <begin position="350"/>
        <end position="373"/>
    </location>
</feature>
<feature type="transmembrane region" description="Helical" evidence="4">
    <location>
        <begin position="143"/>
        <end position="165"/>
    </location>
</feature>
<dbReference type="Proteomes" id="UP000676996">
    <property type="component" value="Unassembled WGS sequence"/>
</dbReference>
<dbReference type="PROSITE" id="PS50850">
    <property type="entry name" value="MFS"/>
    <property type="match status" value="1"/>
</dbReference>
<accession>A0A8T4IAE0</accession>
<proteinExistence type="predicted"/>
<dbReference type="InterPro" id="IPR020846">
    <property type="entry name" value="MFS_dom"/>
</dbReference>
<comment type="caution">
    <text evidence="6">The sequence shown here is derived from an EMBL/GenBank/DDBJ whole genome shotgun (WGS) entry which is preliminary data.</text>
</comment>
<dbReference type="Gene3D" id="1.20.1250.20">
    <property type="entry name" value="MFS general substrate transporter like domains"/>
    <property type="match status" value="2"/>
</dbReference>
<reference evidence="6" key="1">
    <citation type="submission" date="2021-04" db="EMBL/GenBank/DDBJ databases">
        <title>Ouciella asimina sp. nov., isolated from the surface seawater in the hydrothermal field of Okinawa Trough.</title>
        <authorList>
            <person name="Shuang W."/>
        </authorList>
    </citation>
    <scope>NUCLEOTIDE SEQUENCE</scope>
    <source>
        <strain evidence="6">LXI357</strain>
    </source>
</reference>
<sequence>MIGFARDNIGFVRENARWIGGGFLLTLFSSFGQTFFIGLSGNDIRATFHLSGGEFGGLYMLATLGSALTLPWLGRTLDLMPGWKVVRFTMPMLAVACVLIAVAPGIVVLGLSLYLLRLFGQGMMTETCYTEIGRWFVANRGRAMSLVTPGLMLGNGLFPVLFVLIHSGAGWHAAWFASAALIVLVGYPAIMLLLRVERVPHSKEAASAKARTARDWTRAEVIRDPVLYLLLTGTLAPPFIATVIFFHQGYLVALRGYDPLAFAGAFPVMAVTTVIFGFVCGHLVDRFGALKLLPFFLAPLTVASLAVGLVTPVWGVYLFMLLLGISNGFTQNLMGALWPEVYGLANLGGIRAITVSAMVLSTAIGPGITGAFIDMGVPLPTQMIWMAGWCVLASLFLGYAARKVRVREADRLDLSVKV</sequence>
<dbReference type="Pfam" id="PF07690">
    <property type="entry name" value="MFS_1"/>
    <property type="match status" value="1"/>
</dbReference>
<dbReference type="PANTHER" id="PTHR11360">
    <property type="entry name" value="MONOCARBOXYLATE TRANSPORTER"/>
    <property type="match status" value="1"/>
</dbReference>
<dbReference type="GO" id="GO:0022857">
    <property type="term" value="F:transmembrane transporter activity"/>
    <property type="evidence" value="ECO:0007669"/>
    <property type="project" value="InterPro"/>
</dbReference>
<feature type="transmembrane region" description="Helical" evidence="4">
    <location>
        <begin position="171"/>
        <end position="194"/>
    </location>
</feature>
<keyword evidence="7" id="KW-1185">Reference proteome</keyword>
<feature type="transmembrane region" description="Helical" evidence="4">
    <location>
        <begin position="18"/>
        <end position="40"/>
    </location>
</feature>
<dbReference type="InterPro" id="IPR011701">
    <property type="entry name" value="MFS"/>
</dbReference>
<keyword evidence="2 4" id="KW-1133">Transmembrane helix</keyword>
<evidence type="ECO:0000256" key="3">
    <source>
        <dbReference type="ARBA" id="ARBA00023136"/>
    </source>
</evidence>
<keyword evidence="3 4" id="KW-0472">Membrane</keyword>
<dbReference type="RefSeq" id="WP_284052793.1">
    <property type="nucleotide sequence ID" value="NZ_JAGRQC010000001.1"/>
</dbReference>
<dbReference type="SUPFAM" id="SSF103473">
    <property type="entry name" value="MFS general substrate transporter"/>
    <property type="match status" value="1"/>
</dbReference>
<evidence type="ECO:0000256" key="2">
    <source>
        <dbReference type="ARBA" id="ARBA00022989"/>
    </source>
</evidence>
<evidence type="ECO:0000256" key="4">
    <source>
        <dbReference type="SAM" id="Phobius"/>
    </source>
</evidence>
<keyword evidence="1 4" id="KW-0812">Transmembrane</keyword>
<dbReference type="EMBL" id="JAGRQC010000001">
    <property type="protein sequence ID" value="MBR0551520.1"/>
    <property type="molecule type" value="Genomic_DNA"/>
</dbReference>
<organism evidence="6 7">
    <name type="scientific">Stakelama marina</name>
    <dbReference type="NCBI Taxonomy" id="2826939"/>
    <lineage>
        <taxon>Bacteria</taxon>
        <taxon>Pseudomonadati</taxon>
        <taxon>Pseudomonadota</taxon>
        <taxon>Alphaproteobacteria</taxon>
        <taxon>Sphingomonadales</taxon>
        <taxon>Sphingomonadaceae</taxon>
        <taxon>Stakelama</taxon>
    </lineage>
</organism>
<feature type="transmembrane region" description="Helical" evidence="4">
    <location>
        <begin position="52"/>
        <end position="73"/>
    </location>
</feature>
<feature type="domain" description="Major facilitator superfamily (MFS) profile" evidence="5">
    <location>
        <begin position="1"/>
        <end position="405"/>
    </location>
</feature>
<dbReference type="AlphaFoldDB" id="A0A8T4IAE0"/>
<dbReference type="InterPro" id="IPR036259">
    <property type="entry name" value="MFS_trans_sf"/>
</dbReference>
<feature type="transmembrane region" description="Helical" evidence="4">
    <location>
        <begin position="260"/>
        <end position="280"/>
    </location>
</feature>
<protein>
    <submittedName>
        <fullName evidence="6">MFS transporter</fullName>
    </submittedName>
</protein>
<name>A0A8T4IAE0_9SPHN</name>
<evidence type="ECO:0000256" key="1">
    <source>
        <dbReference type="ARBA" id="ARBA00022692"/>
    </source>
</evidence>
<feature type="transmembrane region" description="Helical" evidence="4">
    <location>
        <begin position="93"/>
        <end position="116"/>
    </location>
</feature>
<feature type="transmembrane region" description="Helical" evidence="4">
    <location>
        <begin position="226"/>
        <end position="248"/>
    </location>
</feature>
<dbReference type="InterPro" id="IPR050327">
    <property type="entry name" value="Proton-linked_MCT"/>
</dbReference>